<dbReference type="EMBL" id="JBHMDY010000013">
    <property type="protein sequence ID" value="MFB9261282.1"/>
    <property type="molecule type" value="Genomic_DNA"/>
</dbReference>
<dbReference type="InterPro" id="IPR048868">
    <property type="entry name" value="OGG-like_put"/>
</dbReference>
<dbReference type="Pfam" id="PF21790">
    <property type="entry name" value="OGG"/>
    <property type="match status" value="1"/>
</dbReference>
<sequence>MTTTGPGHVPPLPAACADWCRAQPPAVLVADEYVKIDLDLWNLRLAEKGIDLRLVGGGPDGGRVETGTGYLRRSDLWAAGRRARGSLEEAVVALYMCAAWLSSHPTRSGIRRGVPDFRVPDRDRSGWRSVSSHGYPLVLHDVVDWLDAPGEAMNLLRHGAPAGRAGRGVPDLGYPLASLYLSSLAMAWSEQRIVPVDSAGIGTLIHAGWTEVDSASRLTPRRFQRYLELVQAWANECGVDPLVVEMWLVRDWHHRRSGTVGAGAAVRTPRDRPGQ</sequence>
<protein>
    <submittedName>
        <fullName evidence="1">Uncharacterized protein</fullName>
    </submittedName>
</protein>
<proteinExistence type="predicted"/>
<reference evidence="1 2" key="1">
    <citation type="submission" date="2024-09" db="EMBL/GenBank/DDBJ databases">
        <authorList>
            <person name="Sun Q."/>
            <person name="Mori K."/>
        </authorList>
    </citation>
    <scope>NUCLEOTIDE SEQUENCE [LARGE SCALE GENOMIC DNA]</scope>
    <source>
        <strain evidence="1 2">CCM 7659</strain>
    </source>
</reference>
<keyword evidence="2" id="KW-1185">Reference proteome</keyword>
<evidence type="ECO:0000313" key="2">
    <source>
        <dbReference type="Proteomes" id="UP001589700"/>
    </source>
</evidence>
<dbReference type="Proteomes" id="UP001589700">
    <property type="component" value="Unassembled WGS sequence"/>
</dbReference>
<dbReference type="RefSeq" id="WP_182630845.1">
    <property type="nucleotide sequence ID" value="NZ_JAALDM010000015.1"/>
</dbReference>
<organism evidence="1 2">
    <name type="scientific">Dietzia aerolata</name>
    <dbReference type="NCBI Taxonomy" id="595984"/>
    <lineage>
        <taxon>Bacteria</taxon>
        <taxon>Bacillati</taxon>
        <taxon>Actinomycetota</taxon>
        <taxon>Actinomycetes</taxon>
        <taxon>Mycobacteriales</taxon>
        <taxon>Dietziaceae</taxon>
        <taxon>Dietzia</taxon>
    </lineage>
</organism>
<accession>A0ABV5JU59</accession>
<comment type="caution">
    <text evidence="1">The sequence shown here is derived from an EMBL/GenBank/DDBJ whole genome shotgun (WGS) entry which is preliminary data.</text>
</comment>
<gene>
    <name evidence="1" type="ORF">ACFFVD_15905</name>
</gene>
<evidence type="ECO:0000313" key="1">
    <source>
        <dbReference type="EMBL" id="MFB9261282.1"/>
    </source>
</evidence>
<name>A0ABV5JU59_9ACTN</name>